<reference evidence="2 3" key="1">
    <citation type="submission" date="2017-02" db="EMBL/GenBank/DDBJ databases">
        <authorList>
            <person name="Peterson S.W."/>
        </authorList>
    </citation>
    <scope>NUCLEOTIDE SEQUENCE [LARGE SCALE GENOMIC DNA]</scope>
    <source>
        <strain evidence="2 3">ATCC 700028</strain>
    </source>
</reference>
<dbReference type="EMBL" id="FUWX01000038">
    <property type="protein sequence ID" value="SKA09413.1"/>
    <property type="molecule type" value="Genomic_DNA"/>
</dbReference>
<feature type="transmembrane region" description="Helical" evidence="1">
    <location>
        <begin position="40"/>
        <end position="57"/>
    </location>
</feature>
<keyword evidence="1" id="KW-0812">Transmembrane</keyword>
<evidence type="ECO:0000256" key="1">
    <source>
        <dbReference type="SAM" id="Phobius"/>
    </source>
</evidence>
<dbReference type="RefSeq" id="WP_078694941.1">
    <property type="nucleotide sequence ID" value="NZ_FUWX01000038.1"/>
</dbReference>
<name>A0A1T4R0A5_9FUSO</name>
<protein>
    <submittedName>
        <fullName evidence="2">Uncharacterized protein</fullName>
    </submittedName>
</protein>
<sequence>MFIGITFMPLLIVLGQIALGIFILYLLVDLVKIMFVSIKIIMYILIYSLLLYIGFTYYGKDGLLFVLIGIGLFEIYPFLKKKM</sequence>
<feature type="transmembrane region" description="Helical" evidence="1">
    <location>
        <begin position="63"/>
        <end position="79"/>
    </location>
</feature>
<dbReference type="Proteomes" id="UP000191153">
    <property type="component" value="Unassembled WGS sequence"/>
</dbReference>
<keyword evidence="1" id="KW-0472">Membrane</keyword>
<keyword evidence="1" id="KW-1133">Transmembrane helix</keyword>
<keyword evidence="3" id="KW-1185">Reference proteome</keyword>
<evidence type="ECO:0000313" key="3">
    <source>
        <dbReference type="Proteomes" id="UP000191153"/>
    </source>
</evidence>
<evidence type="ECO:0000313" key="2">
    <source>
        <dbReference type="EMBL" id="SKA09413.1"/>
    </source>
</evidence>
<proteinExistence type="predicted"/>
<gene>
    <name evidence="2" type="ORF">SAMN02745174_02531</name>
</gene>
<organism evidence="2 3">
    <name type="scientific">Cetobacterium ceti</name>
    <dbReference type="NCBI Taxonomy" id="180163"/>
    <lineage>
        <taxon>Bacteria</taxon>
        <taxon>Fusobacteriati</taxon>
        <taxon>Fusobacteriota</taxon>
        <taxon>Fusobacteriia</taxon>
        <taxon>Fusobacteriales</taxon>
        <taxon>Fusobacteriaceae</taxon>
        <taxon>Cetobacterium</taxon>
    </lineage>
</organism>
<feature type="transmembrane region" description="Helical" evidence="1">
    <location>
        <begin position="6"/>
        <end position="28"/>
    </location>
</feature>
<accession>A0A1T4R0A5</accession>
<dbReference type="AlphaFoldDB" id="A0A1T4R0A5"/>